<dbReference type="EMBL" id="SJPK01000005">
    <property type="protein sequence ID" value="TWT66581.1"/>
    <property type="molecule type" value="Genomic_DNA"/>
</dbReference>
<evidence type="ECO:0000313" key="2">
    <source>
        <dbReference type="EMBL" id="TWT66581.1"/>
    </source>
</evidence>
<proteinExistence type="predicted"/>
<sequence>MKTTPTPSDPSWFERPSNIRKMIIALVIICTGLALADLFYTNPHPHFPIETSFAFQAWFGFVSFVVIVFLGRLLRVFVSRPEDYYESQEADHDSDR</sequence>
<protein>
    <submittedName>
        <fullName evidence="2">Uncharacterized protein</fullName>
    </submittedName>
</protein>
<keyword evidence="1" id="KW-1133">Transmembrane helix</keyword>
<evidence type="ECO:0000256" key="1">
    <source>
        <dbReference type="SAM" id="Phobius"/>
    </source>
</evidence>
<dbReference type="Proteomes" id="UP000318053">
    <property type="component" value="Unassembled WGS sequence"/>
</dbReference>
<comment type="caution">
    <text evidence="2">The sequence shown here is derived from an EMBL/GenBank/DDBJ whole genome shotgun (WGS) entry which is preliminary data.</text>
</comment>
<feature type="transmembrane region" description="Helical" evidence="1">
    <location>
        <begin position="22"/>
        <end position="41"/>
    </location>
</feature>
<dbReference type="RefSeq" id="WP_146391659.1">
    <property type="nucleotide sequence ID" value="NZ_SJPK01000005.1"/>
</dbReference>
<keyword evidence="1" id="KW-0812">Transmembrane</keyword>
<dbReference type="AlphaFoldDB" id="A0A5C5XVN4"/>
<keyword evidence="1" id="KW-0472">Membrane</keyword>
<reference evidence="2 3" key="1">
    <citation type="submission" date="2019-02" db="EMBL/GenBank/DDBJ databases">
        <title>Deep-cultivation of Planctomycetes and their phenomic and genomic characterization uncovers novel biology.</title>
        <authorList>
            <person name="Wiegand S."/>
            <person name="Jogler M."/>
            <person name="Boedeker C."/>
            <person name="Pinto D."/>
            <person name="Vollmers J."/>
            <person name="Rivas-Marin E."/>
            <person name="Kohn T."/>
            <person name="Peeters S.H."/>
            <person name="Heuer A."/>
            <person name="Rast P."/>
            <person name="Oberbeckmann S."/>
            <person name="Bunk B."/>
            <person name="Jeske O."/>
            <person name="Meyerdierks A."/>
            <person name="Storesund J.E."/>
            <person name="Kallscheuer N."/>
            <person name="Luecker S."/>
            <person name="Lage O.M."/>
            <person name="Pohl T."/>
            <person name="Merkel B.J."/>
            <person name="Hornburger P."/>
            <person name="Mueller R.-W."/>
            <person name="Bruemmer F."/>
            <person name="Labrenz M."/>
            <person name="Spormann A.M."/>
            <person name="Op Den Camp H."/>
            <person name="Overmann J."/>
            <person name="Amann R."/>
            <person name="Jetten M.S.M."/>
            <person name="Mascher T."/>
            <person name="Medema M.H."/>
            <person name="Devos D.P."/>
            <person name="Kaster A.-K."/>
            <person name="Ovreas L."/>
            <person name="Rohde M."/>
            <person name="Galperin M.Y."/>
            <person name="Jogler C."/>
        </authorList>
    </citation>
    <scope>NUCLEOTIDE SEQUENCE [LARGE SCALE GENOMIC DNA]</scope>
    <source>
        <strain evidence="2 3">CA85</strain>
    </source>
</reference>
<accession>A0A5C5XVN4</accession>
<keyword evidence="3" id="KW-1185">Reference proteome</keyword>
<feature type="transmembrane region" description="Helical" evidence="1">
    <location>
        <begin position="53"/>
        <end position="74"/>
    </location>
</feature>
<evidence type="ECO:0000313" key="3">
    <source>
        <dbReference type="Proteomes" id="UP000318053"/>
    </source>
</evidence>
<gene>
    <name evidence="2" type="ORF">CA85_26780</name>
</gene>
<organism evidence="2 3">
    <name type="scientific">Allorhodopirellula solitaria</name>
    <dbReference type="NCBI Taxonomy" id="2527987"/>
    <lineage>
        <taxon>Bacteria</taxon>
        <taxon>Pseudomonadati</taxon>
        <taxon>Planctomycetota</taxon>
        <taxon>Planctomycetia</taxon>
        <taxon>Pirellulales</taxon>
        <taxon>Pirellulaceae</taxon>
        <taxon>Allorhodopirellula</taxon>
    </lineage>
</organism>
<name>A0A5C5XVN4_9BACT</name>
<dbReference type="OrthoDB" id="282116at2"/>